<dbReference type="InterPro" id="IPR016169">
    <property type="entry name" value="FAD-bd_PCMH_sub2"/>
</dbReference>
<dbReference type="InterPro" id="IPR016166">
    <property type="entry name" value="FAD-bd_PCMH"/>
</dbReference>
<dbReference type="SUPFAM" id="SSF55103">
    <property type="entry name" value="FAD-linked oxidases, C-terminal domain"/>
    <property type="match status" value="1"/>
</dbReference>
<dbReference type="EMBL" id="RJJQ01000016">
    <property type="protein sequence ID" value="RNI20427.1"/>
    <property type="molecule type" value="Genomic_DNA"/>
</dbReference>
<reference evidence="4 5" key="1">
    <citation type="submission" date="2018-11" db="EMBL/GenBank/DDBJ databases">
        <title>Draft genome of Simplicispira Flexivirga sp. BO-16.</title>
        <authorList>
            <person name="Im W.T."/>
        </authorList>
    </citation>
    <scope>NUCLEOTIDE SEQUENCE [LARGE SCALE GENOMIC DNA]</scope>
    <source>
        <strain evidence="4 5">BO-16</strain>
    </source>
</reference>
<protein>
    <submittedName>
        <fullName evidence="4">FAD-binding oxidoreductase</fullName>
    </submittedName>
</protein>
<dbReference type="Pfam" id="PF01565">
    <property type="entry name" value="FAD_binding_4"/>
    <property type="match status" value="1"/>
</dbReference>
<evidence type="ECO:0000313" key="5">
    <source>
        <dbReference type="Proteomes" id="UP000271678"/>
    </source>
</evidence>
<accession>A0A3M9M5E2</accession>
<dbReference type="GO" id="GO:0071949">
    <property type="term" value="F:FAD binding"/>
    <property type="evidence" value="ECO:0007669"/>
    <property type="project" value="InterPro"/>
</dbReference>
<evidence type="ECO:0000313" key="4">
    <source>
        <dbReference type="EMBL" id="RNI20427.1"/>
    </source>
</evidence>
<comment type="caution">
    <text evidence="4">The sequence shown here is derived from an EMBL/GenBank/DDBJ whole genome shotgun (WGS) entry which is preliminary data.</text>
</comment>
<evidence type="ECO:0000256" key="1">
    <source>
        <dbReference type="ARBA" id="ARBA00022630"/>
    </source>
</evidence>
<organism evidence="4 5">
    <name type="scientific">Flexivirga caeni</name>
    <dbReference type="NCBI Taxonomy" id="2294115"/>
    <lineage>
        <taxon>Bacteria</taxon>
        <taxon>Bacillati</taxon>
        <taxon>Actinomycetota</taxon>
        <taxon>Actinomycetes</taxon>
        <taxon>Micrococcales</taxon>
        <taxon>Dermacoccaceae</taxon>
        <taxon>Flexivirga</taxon>
    </lineage>
</organism>
<evidence type="ECO:0000259" key="3">
    <source>
        <dbReference type="PROSITE" id="PS51387"/>
    </source>
</evidence>
<dbReference type="RefSeq" id="WP_123272184.1">
    <property type="nucleotide sequence ID" value="NZ_RJJQ01000016.1"/>
</dbReference>
<dbReference type="PANTHER" id="PTHR11748">
    <property type="entry name" value="D-LACTATE DEHYDROGENASE"/>
    <property type="match status" value="1"/>
</dbReference>
<dbReference type="Gene3D" id="3.30.465.10">
    <property type="match status" value="1"/>
</dbReference>
<proteinExistence type="predicted"/>
<dbReference type="GO" id="GO:0003824">
    <property type="term" value="F:catalytic activity"/>
    <property type="evidence" value="ECO:0007669"/>
    <property type="project" value="InterPro"/>
</dbReference>
<dbReference type="InterPro" id="IPR016164">
    <property type="entry name" value="FAD-linked_Oxase-like_C"/>
</dbReference>
<dbReference type="InterPro" id="IPR036318">
    <property type="entry name" value="FAD-bd_PCMH-like_sf"/>
</dbReference>
<dbReference type="Proteomes" id="UP000271678">
    <property type="component" value="Unassembled WGS sequence"/>
</dbReference>
<evidence type="ECO:0000256" key="2">
    <source>
        <dbReference type="ARBA" id="ARBA00022827"/>
    </source>
</evidence>
<dbReference type="PANTHER" id="PTHR11748:SF103">
    <property type="entry name" value="GLYCOLATE OXIDASE SUBUNIT GLCE"/>
    <property type="match status" value="1"/>
</dbReference>
<keyword evidence="2" id="KW-0274">FAD</keyword>
<gene>
    <name evidence="4" type="ORF">EFY87_14405</name>
</gene>
<name>A0A3M9M5E2_9MICO</name>
<dbReference type="PROSITE" id="PS51387">
    <property type="entry name" value="FAD_PCMH"/>
    <property type="match status" value="1"/>
</dbReference>
<sequence>MELIPALHDLGIDARPGEPDDLVDDHEVPCVAFPVSTDQVSAVLREANSRRATVVVRGHGTKLAFGGAGPAPDLLLDLSRCDRLLEHAPGDLIARVEAGMPLASLQEVLHASGQRLGIDEPVPGSTVGGVVATNLSGPRRLHTGTARDLLIGVTVVLADGTVAHSGGKVVKNVAGYDLGKLLVGSLGTLAVITEATFRLHPVPARAQWVSASAQPDALEPLLARLCHSQLAPSALEIDWPRDGVPTVAMLLEGSADGIPARIAAAQAEFAMPTTVDDDLDWPWQLPTRDVARGICLKLTCRLGAVAGIASAAHDLGLHVRGAAGTGVLYAVPGWTTPESLESGLRTLRDLTRQQGGSAVLLTAPALVRRRLDVWGPVNGLAVMRRLKAEFDPGQLLSPGRFVGGI</sequence>
<dbReference type="InterPro" id="IPR006094">
    <property type="entry name" value="Oxid_FAD_bind_N"/>
</dbReference>
<dbReference type="SUPFAM" id="SSF56176">
    <property type="entry name" value="FAD-binding/transporter-associated domain-like"/>
    <property type="match status" value="1"/>
</dbReference>
<feature type="domain" description="FAD-binding PCMH-type" evidence="3">
    <location>
        <begin position="24"/>
        <end position="202"/>
    </location>
</feature>
<dbReference type="AlphaFoldDB" id="A0A3M9M5E2"/>
<keyword evidence="1" id="KW-0285">Flavoprotein</keyword>
<dbReference type="OrthoDB" id="9811557at2"/>
<keyword evidence="5" id="KW-1185">Reference proteome</keyword>